<dbReference type="EMBL" id="QRAL01000073">
    <property type="protein sequence ID" value="RSU45679.1"/>
    <property type="molecule type" value="Genomic_DNA"/>
</dbReference>
<dbReference type="AlphaFoldDB" id="A0A177JI42"/>
<organism evidence="1 3">
    <name type="scientific">Sphingobium yanoikuyae</name>
    <name type="common">Sphingomonas yanoikuyae</name>
    <dbReference type="NCBI Taxonomy" id="13690"/>
    <lineage>
        <taxon>Bacteria</taxon>
        <taxon>Pseudomonadati</taxon>
        <taxon>Pseudomonadota</taxon>
        <taxon>Alphaproteobacteria</taxon>
        <taxon>Sphingomonadales</taxon>
        <taxon>Sphingomonadaceae</taxon>
        <taxon>Sphingobium</taxon>
    </lineage>
</organism>
<evidence type="ECO:0000313" key="2">
    <source>
        <dbReference type="EMBL" id="RSU45679.1"/>
    </source>
</evidence>
<reference evidence="1 3" key="1">
    <citation type="submission" date="2016-02" db="EMBL/GenBank/DDBJ databases">
        <authorList>
            <person name="Wen L."/>
            <person name="He K."/>
            <person name="Yang H."/>
        </authorList>
    </citation>
    <scope>NUCLEOTIDE SEQUENCE [LARGE SCALE GENOMIC DNA]</scope>
    <source>
        <strain evidence="1 3">CD09_2</strain>
    </source>
</reference>
<reference evidence="2 4" key="2">
    <citation type="submission" date="2018-07" db="EMBL/GenBank/DDBJ databases">
        <title>Genomic and Epidemiologic Investigation of an Indolent Hospital Outbreak.</title>
        <authorList>
            <person name="Johnson R.C."/>
            <person name="Deming C."/>
            <person name="Conlan S."/>
            <person name="Zellmer C.J."/>
            <person name="Michelin A.V."/>
            <person name="Lee-Lin S."/>
            <person name="Thomas P.J."/>
            <person name="Park M."/>
            <person name="Weingarten R.A."/>
            <person name="Less J."/>
            <person name="Dekker J.P."/>
            <person name="Frank K.M."/>
            <person name="Musser K.A."/>
            <person name="Mcquiston J.R."/>
            <person name="Henderson D.K."/>
            <person name="Lau A.F."/>
            <person name="Palmore T.N."/>
            <person name="Segre J.A."/>
        </authorList>
    </citation>
    <scope>NUCLEOTIDE SEQUENCE [LARGE SCALE GENOMIC DNA]</scope>
    <source>
        <strain evidence="2 4">SK-NIH.Env6_1116</strain>
    </source>
</reference>
<dbReference type="Proteomes" id="UP000287401">
    <property type="component" value="Unassembled WGS sequence"/>
</dbReference>
<gene>
    <name evidence="1" type="ORF">AX777_25525</name>
    <name evidence="2" type="ORF">DAH51_27305</name>
</gene>
<sequence length="163" mass="18715">MLRAIQLVDMLRCQPEGIGPLAEAARLALDHRVAAKAETIGQRFWRFLLTRRSHELWMALLVQNDSLGRELRSNCPFGALINDSEDQRRARWRLARQQLRDGTPAPDPVWNRTHEKAIARAKLDWAITTGRLTPQEANKRNFIFADVDFSKVRIDLSGHVPEL</sequence>
<dbReference type="EMBL" id="LSTR01000064">
    <property type="protein sequence ID" value="OAH40870.1"/>
    <property type="molecule type" value="Genomic_DNA"/>
</dbReference>
<dbReference type="Proteomes" id="UP000077262">
    <property type="component" value="Unassembled WGS sequence"/>
</dbReference>
<evidence type="ECO:0000313" key="1">
    <source>
        <dbReference type="EMBL" id="OAH40870.1"/>
    </source>
</evidence>
<dbReference type="RefSeq" id="WP_063976920.1">
    <property type="nucleotide sequence ID" value="NZ_JARQWY010000083.1"/>
</dbReference>
<dbReference type="OrthoDB" id="7604499at2"/>
<proteinExistence type="predicted"/>
<accession>A0A177JI42</accession>
<comment type="caution">
    <text evidence="1">The sequence shown here is derived from an EMBL/GenBank/DDBJ whole genome shotgun (WGS) entry which is preliminary data.</text>
</comment>
<protein>
    <submittedName>
        <fullName evidence="1">Uncharacterized protein</fullName>
    </submittedName>
</protein>
<evidence type="ECO:0000313" key="3">
    <source>
        <dbReference type="Proteomes" id="UP000077262"/>
    </source>
</evidence>
<name>A0A177JI42_SPHYA</name>
<evidence type="ECO:0000313" key="4">
    <source>
        <dbReference type="Proteomes" id="UP000287401"/>
    </source>
</evidence>